<protein>
    <recommendedName>
        <fullName evidence="1">Protein kinase domain-containing protein</fullName>
    </recommendedName>
</protein>
<dbReference type="InterPro" id="IPR011009">
    <property type="entry name" value="Kinase-like_dom_sf"/>
</dbReference>
<reference evidence="2 3" key="1">
    <citation type="journal article" date="2024" name="IMA Fungus">
        <title>IMA Genome - F19 : A genome assembly and annotation guide to empower mycologists, including annotated draft genome sequences of Ceratocystis pirilliformis, Diaporthe australafricana, Fusarium ophioides, Paecilomyces lecythidis, and Sporothrix stenoceras.</title>
        <authorList>
            <person name="Aylward J."/>
            <person name="Wilson A.M."/>
            <person name="Visagie C.M."/>
            <person name="Spraker J."/>
            <person name="Barnes I."/>
            <person name="Buitendag C."/>
            <person name="Ceriani C."/>
            <person name="Del Mar Angel L."/>
            <person name="du Plessis D."/>
            <person name="Fuchs T."/>
            <person name="Gasser K."/>
            <person name="Kramer D."/>
            <person name="Li W."/>
            <person name="Munsamy K."/>
            <person name="Piso A."/>
            <person name="Price J.L."/>
            <person name="Sonnekus B."/>
            <person name="Thomas C."/>
            <person name="van der Nest A."/>
            <person name="van Dijk A."/>
            <person name="van Heerden A."/>
            <person name="van Vuuren N."/>
            <person name="Yilmaz N."/>
            <person name="Duong T.A."/>
            <person name="van der Merwe N.A."/>
            <person name="Wingfield M.J."/>
            <person name="Wingfield B.D."/>
        </authorList>
    </citation>
    <scope>NUCLEOTIDE SEQUENCE [LARGE SCALE GENOMIC DNA]</scope>
    <source>
        <strain evidence="2 3">CMW 18167</strain>
    </source>
</reference>
<dbReference type="InterPro" id="IPR000719">
    <property type="entry name" value="Prot_kinase_dom"/>
</dbReference>
<accession>A0ABR3Y9I5</accession>
<gene>
    <name evidence="2" type="ORF">Plec18167_001613</name>
</gene>
<evidence type="ECO:0000313" key="3">
    <source>
        <dbReference type="Proteomes" id="UP001583193"/>
    </source>
</evidence>
<dbReference type="Gene3D" id="1.10.510.10">
    <property type="entry name" value="Transferase(Phosphotransferase) domain 1"/>
    <property type="match status" value="1"/>
</dbReference>
<feature type="domain" description="Protein kinase" evidence="1">
    <location>
        <begin position="1"/>
        <end position="321"/>
    </location>
</feature>
<proteinExistence type="predicted"/>
<evidence type="ECO:0000313" key="2">
    <source>
        <dbReference type="EMBL" id="KAL1884956.1"/>
    </source>
</evidence>
<dbReference type="SUPFAM" id="SSF56112">
    <property type="entry name" value="Protein kinase-like (PK-like)"/>
    <property type="match status" value="1"/>
</dbReference>
<dbReference type="PANTHER" id="PTHR44167">
    <property type="entry name" value="OVARIAN-SPECIFIC SERINE/THREONINE-PROTEIN KINASE LOK-RELATED"/>
    <property type="match status" value="1"/>
</dbReference>
<dbReference type="EMBL" id="JAVDPF010000003">
    <property type="protein sequence ID" value="KAL1884956.1"/>
    <property type="molecule type" value="Genomic_DNA"/>
</dbReference>
<evidence type="ECO:0000259" key="1">
    <source>
        <dbReference type="PROSITE" id="PS50011"/>
    </source>
</evidence>
<organism evidence="2 3">
    <name type="scientific">Paecilomyces lecythidis</name>
    <dbReference type="NCBI Taxonomy" id="3004212"/>
    <lineage>
        <taxon>Eukaryota</taxon>
        <taxon>Fungi</taxon>
        <taxon>Dikarya</taxon>
        <taxon>Ascomycota</taxon>
        <taxon>Pezizomycotina</taxon>
        <taxon>Eurotiomycetes</taxon>
        <taxon>Eurotiomycetidae</taxon>
        <taxon>Eurotiales</taxon>
        <taxon>Thermoascaceae</taxon>
        <taxon>Paecilomyces</taxon>
    </lineage>
</organism>
<comment type="caution">
    <text evidence="2">The sequence shown here is derived from an EMBL/GenBank/DDBJ whole genome shotgun (WGS) entry which is preliminary data.</text>
</comment>
<dbReference type="InterPro" id="IPR008271">
    <property type="entry name" value="Ser/Thr_kinase_AS"/>
</dbReference>
<dbReference type="Proteomes" id="UP001583193">
    <property type="component" value="Unassembled WGS sequence"/>
</dbReference>
<dbReference type="SMART" id="SM00220">
    <property type="entry name" value="S_TKc"/>
    <property type="match status" value="1"/>
</dbReference>
<name>A0ABR3Y9I5_9EURO</name>
<dbReference type="PROSITE" id="PS00108">
    <property type="entry name" value="PROTEIN_KINASE_ST"/>
    <property type="match status" value="1"/>
</dbReference>
<dbReference type="PANTHER" id="PTHR44167:SF30">
    <property type="entry name" value="PHOSPHORYLASE KINASE"/>
    <property type="match status" value="1"/>
</dbReference>
<keyword evidence="3" id="KW-1185">Reference proteome</keyword>
<dbReference type="PROSITE" id="PS50011">
    <property type="entry name" value="PROTEIN_KINASE_DOM"/>
    <property type="match status" value="1"/>
</dbReference>
<dbReference type="Pfam" id="PF00069">
    <property type="entry name" value="Pkinase"/>
    <property type="match status" value="1"/>
</dbReference>
<sequence>MASATDYVGTSGCHYQFKELIQEKPHFGRVWLATPVILLHRSGQEQFILKHIPINIFSNFVESIQPRLRDSPHIRLPCDAIPDQRILVYKYLVDDILSLVRRGISMRATKQILKASLLGIAELHDQQVVHLDIKPGNIMVNYRQLREKILIEETRIIDLENAAYLPKGRCIKGLLAGNDNWRSPEAYFKARLNKPTDIFSFGVVCIYAVLSRVIFGPDDDLREHQAKGALPGLIRLQRQVSYFGGQDGINGLLRHLADDDISRQVLQMLWEDRNEPYIPYKPFVEWTDVTNPEFRDFIGGLTTLDPSKRLTAPQALEHPWLAGV</sequence>